<dbReference type="InterPro" id="IPR009057">
    <property type="entry name" value="Homeodomain-like_sf"/>
</dbReference>
<evidence type="ECO:0000313" key="2">
    <source>
        <dbReference type="Proteomes" id="UP000244867"/>
    </source>
</evidence>
<name>A0A2R7YXK7_9ACTN</name>
<dbReference type="AlphaFoldDB" id="A0A2R7YXK7"/>
<reference evidence="1 2" key="1">
    <citation type="submission" date="2018-03" db="EMBL/GenBank/DDBJ databases">
        <authorList>
            <person name="Keele B.F."/>
        </authorList>
    </citation>
    <scope>NUCLEOTIDE SEQUENCE [LARGE SCALE GENOMIC DNA]</scope>
    <source>
        <strain evidence="1 2">IB-3</strain>
    </source>
</reference>
<comment type="caution">
    <text evidence="1">The sequence shown here is derived from an EMBL/GenBank/DDBJ whole genome shotgun (WGS) entry which is preliminary data.</text>
</comment>
<gene>
    <name evidence="1" type="ORF">C7S10_11915</name>
</gene>
<dbReference type="EMBL" id="PYXZ01000004">
    <property type="protein sequence ID" value="PUA81071.1"/>
    <property type="molecule type" value="Genomic_DNA"/>
</dbReference>
<dbReference type="Gene3D" id="1.10.357.10">
    <property type="entry name" value="Tetracycline Repressor, domain 2"/>
    <property type="match status" value="1"/>
</dbReference>
<evidence type="ECO:0000313" key="1">
    <source>
        <dbReference type="EMBL" id="PUA81071.1"/>
    </source>
</evidence>
<dbReference type="Proteomes" id="UP000244867">
    <property type="component" value="Unassembled WGS sequence"/>
</dbReference>
<accession>A0A2R7YXK7</accession>
<dbReference type="InterPro" id="IPR036271">
    <property type="entry name" value="Tet_transcr_reg_TetR-rel_C_sf"/>
</dbReference>
<organism evidence="1 2">
    <name type="scientific">Nocardioides currus</name>
    <dbReference type="NCBI Taxonomy" id="2133958"/>
    <lineage>
        <taxon>Bacteria</taxon>
        <taxon>Bacillati</taxon>
        <taxon>Actinomycetota</taxon>
        <taxon>Actinomycetes</taxon>
        <taxon>Propionibacteriales</taxon>
        <taxon>Nocardioidaceae</taxon>
        <taxon>Nocardioides</taxon>
    </lineage>
</organism>
<protein>
    <submittedName>
        <fullName evidence="1">TetR family transcriptional regulator</fullName>
    </submittedName>
</protein>
<dbReference type="SUPFAM" id="SSF48498">
    <property type="entry name" value="Tetracyclin repressor-like, C-terminal domain"/>
    <property type="match status" value="1"/>
</dbReference>
<keyword evidence="2" id="KW-1185">Reference proteome</keyword>
<proteinExistence type="predicted"/>
<sequence length="179" mass="19428">MQLVLRDGFLHLTVEDMTAHLHCSRATLYSIAPSRQQIVTATIDQFFRDSADAVTRTTRAEVTSSARLEAYLTAIRDQMQRISRRCYDDMRAFGPTDAVYTTYAQLSIETVGRLIQAGVSDGSFRSLHASFVSTAATVLIDGIMRGVFLEASGISDGEAYSELGSLLLAALGVPPLSGD</sequence>
<dbReference type="SUPFAM" id="SSF46689">
    <property type="entry name" value="Homeodomain-like"/>
    <property type="match status" value="1"/>
</dbReference>